<dbReference type="PROSITE" id="PS50035">
    <property type="entry name" value="PLD"/>
    <property type="match status" value="2"/>
</dbReference>
<dbReference type="InterPro" id="IPR001736">
    <property type="entry name" value="PLipase_D/transphosphatidylase"/>
</dbReference>
<dbReference type="SMART" id="SM00155">
    <property type="entry name" value="PLDc"/>
    <property type="match status" value="2"/>
</dbReference>
<name>A0ABQ6A5U7_9PROT</name>
<dbReference type="PANTHER" id="PTHR21248">
    <property type="entry name" value="CARDIOLIPIN SYNTHASE"/>
    <property type="match status" value="1"/>
</dbReference>
<dbReference type="EMBL" id="BSOS01000067">
    <property type="protein sequence ID" value="GLR67825.1"/>
    <property type="molecule type" value="Genomic_DNA"/>
</dbReference>
<sequence>MSSRLRRAAILALTTLTGCVTMPQIDPDLACDIPTANEAQALTIMRAESIKLTNTPFVPGNSVHLLENGPTTYAAMQSAISGAKQRIDLESYEFDGPIAVEFAQLLIAEHALGIQVDLIYDAYGTNAPPGLFDDLRRNGVNVLTYSPLTPASMLTMDINRRDHRKLLIIDGAIAFTGGINIAQVYENHAYKNHRYAAPASSDPAKMPWRDTDVEVTGPVVSVFEQLFMQTWTEQKGPPIPAPPPTSTAPQGDSTVQALDGSPKDSHPAIYKTLLTAIAAARKSIHLTTGFFAPPPDLLNALQCAARRGVDVRIIVPSTSTSDSSIAAGRANYGDLLEAGVHIYERHGAVLHAKTAVIDGAWSLVGSANLDWRSVVFNNEIDAVVLGQTFGAEMETQFRKDTAASTEITLTNWRRRSLNERLNEFRARLIEFML</sequence>
<evidence type="ECO:0000256" key="5">
    <source>
        <dbReference type="ARBA" id="ARBA00029594"/>
    </source>
</evidence>
<evidence type="ECO:0000259" key="7">
    <source>
        <dbReference type="PROSITE" id="PS50035"/>
    </source>
</evidence>
<keyword evidence="4" id="KW-0964">Secreted</keyword>
<feature type="domain" description="PLD phosphodiesterase" evidence="7">
    <location>
        <begin position="346"/>
        <end position="373"/>
    </location>
</feature>
<evidence type="ECO:0000256" key="3">
    <source>
        <dbReference type="ARBA" id="ARBA00018392"/>
    </source>
</evidence>
<evidence type="ECO:0000256" key="2">
    <source>
        <dbReference type="ARBA" id="ARBA00004613"/>
    </source>
</evidence>
<gene>
    <name evidence="8" type="ORF">GCM10010909_25060</name>
</gene>
<feature type="region of interest" description="Disordered" evidence="6">
    <location>
        <begin position="233"/>
        <end position="263"/>
    </location>
</feature>
<dbReference type="Pfam" id="PF13091">
    <property type="entry name" value="PLDc_2"/>
    <property type="match status" value="2"/>
</dbReference>
<protein>
    <recommendedName>
        <fullName evidence="3">Phospholipase D</fullName>
    </recommendedName>
    <alternativeName>
        <fullName evidence="5">Choline phosphatase</fullName>
    </alternativeName>
</protein>
<dbReference type="Proteomes" id="UP001156641">
    <property type="component" value="Unassembled WGS sequence"/>
</dbReference>
<feature type="compositionally biased region" description="Pro residues" evidence="6">
    <location>
        <begin position="237"/>
        <end position="246"/>
    </location>
</feature>
<dbReference type="SUPFAM" id="SSF56024">
    <property type="entry name" value="Phospholipase D/nuclease"/>
    <property type="match status" value="2"/>
</dbReference>
<feature type="domain" description="PLD phosphodiesterase" evidence="7">
    <location>
        <begin position="158"/>
        <end position="185"/>
    </location>
</feature>
<keyword evidence="9" id="KW-1185">Reference proteome</keyword>
<evidence type="ECO:0000313" key="8">
    <source>
        <dbReference type="EMBL" id="GLR67825.1"/>
    </source>
</evidence>
<dbReference type="CDD" id="cd09110">
    <property type="entry name" value="PLDc_CLS_1"/>
    <property type="match status" value="1"/>
</dbReference>
<evidence type="ECO:0000256" key="4">
    <source>
        <dbReference type="ARBA" id="ARBA00022525"/>
    </source>
</evidence>
<dbReference type="RefSeq" id="WP_284258583.1">
    <property type="nucleotide sequence ID" value="NZ_BSOS01000067.1"/>
</dbReference>
<accession>A0ABQ6A5U7</accession>
<dbReference type="PANTHER" id="PTHR21248:SF22">
    <property type="entry name" value="PHOSPHOLIPASE D"/>
    <property type="match status" value="1"/>
</dbReference>
<evidence type="ECO:0000256" key="6">
    <source>
        <dbReference type="SAM" id="MobiDB-lite"/>
    </source>
</evidence>
<reference evidence="9" key="1">
    <citation type="journal article" date="2019" name="Int. J. Syst. Evol. Microbiol.">
        <title>The Global Catalogue of Microorganisms (GCM) 10K type strain sequencing project: providing services to taxonomists for standard genome sequencing and annotation.</title>
        <authorList>
            <consortium name="The Broad Institute Genomics Platform"/>
            <consortium name="The Broad Institute Genome Sequencing Center for Infectious Disease"/>
            <person name="Wu L."/>
            <person name="Ma J."/>
        </authorList>
    </citation>
    <scope>NUCLEOTIDE SEQUENCE [LARGE SCALE GENOMIC DNA]</scope>
    <source>
        <strain evidence="9">NBRC 112502</strain>
    </source>
</reference>
<proteinExistence type="predicted"/>
<organism evidence="8 9">
    <name type="scientific">Acidocella aquatica</name>
    <dbReference type="NCBI Taxonomy" id="1922313"/>
    <lineage>
        <taxon>Bacteria</taxon>
        <taxon>Pseudomonadati</taxon>
        <taxon>Pseudomonadota</taxon>
        <taxon>Alphaproteobacteria</taxon>
        <taxon>Acetobacterales</taxon>
        <taxon>Acidocellaceae</taxon>
        <taxon>Acidocella</taxon>
    </lineage>
</organism>
<dbReference type="Gene3D" id="3.30.870.10">
    <property type="entry name" value="Endonuclease Chain A"/>
    <property type="match status" value="2"/>
</dbReference>
<comment type="subcellular location">
    <subcellularLocation>
        <location evidence="2">Secreted</location>
    </subcellularLocation>
</comment>
<comment type="caution">
    <text evidence="8">The sequence shown here is derived from an EMBL/GenBank/DDBJ whole genome shotgun (WGS) entry which is preliminary data.</text>
</comment>
<dbReference type="CDD" id="cd09159">
    <property type="entry name" value="PLDc_ybhO_like_2"/>
    <property type="match status" value="1"/>
</dbReference>
<dbReference type="InterPro" id="IPR025202">
    <property type="entry name" value="PLD-like_dom"/>
</dbReference>
<evidence type="ECO:0000256" key="1">
    <source>
        <dbReference type="ARBA" id="ARBA00003145"/>
    </source>
</evidence>
<comment type="function">
    <text evidence="1">Could be a virulence factor.</text>
</comment>
<dbReference type="PROSITE" id="PS51257">
    <property type="entry name" value="PROKAR_LIPOPROTEIN"/>
    <property type="match status" value="1"/>
</dbReference>
<evidence type="ECO:0000313" key="9">
    <source>
        <dbReference type="Proteomes" id="UP001156641"/>
    </source>
</evidence>